<gene>
    <name evidence="1" type="ORF">FRX31_017198</name>
</gene>
<organism evidence="1 2">
    <name type="scientific">Thalictrum thalictroides</name>
    <name type="common">Rue-anemone</name>
    <name type="synonym">Anemone thalictroides</name>
    <dbReference type="NCBI Taxonomy" id="46969"/>
    <lineage>
        <taxon>Eukaryota</taxon>
        <taxon>Viridiplantae</taxon>
        <taxon>Streptophyta</taxon>
        <taxon>Embryophyta</taxon>
        <taxon>Tracheophyta</taxon>
        <taxon>Spermatophyta</taxon>
        <taxon>Magnoliopsida</taxon>
        <taxon>Ranunculales</taxon>
        <taxon>Ranunculaceae</taxon>
        <taxon>Thalictroideae</taxon>
        <taxon>Thalictrum</taxon>
    </lineage>
</organism>
<sequence length="158" mass="17906">MDSLSEELVTEAAQFSLEEHNCIYCTKLQLVSIVESFVVSLEYSHVVYLKIKAKWRHETNDYVTAVFIPLPPHDGKIKKESMELLCCTYLNDNHGSDQQSSPNILNAAKFVLEHYNFIKKIGRGGNNIGELKFMDVLESGSALAAADYYVEHYITLRA</sequence>
<dbReference type="EMBL" id="JABWDY010020362">
    <property type="protein sequence ID" value="KAF5193215.1"/>
    <property type="molecule type" value="Genomic_DNA"/>
</dbReference>
<comment type="caution">
    <text evidence="1">The sequence shown here is derived from an EMBL/GenBank/DDBJ whole genome shotgun (WGS) entry which is preliminary data.</text>
</comment>
<accession>A0A7J6WA04</accession>
<protein>
    <submittedName>
        <fullName evidence="1">Uncharacterized protein</fullName>
    </submittedName>
</protein>
<dbReference type="AlphaFoldDB" id="A0A7J6WA04"/>
<reference evidence="1 2" key="1">
    <citation type="submission" date="2020-06" db="EMBL/GenBank/DDBJ databases">
        <title>Transcriptomic and genomic resources for Thalictrum thalictroides and T. hernandezii: Facilitating candidate gene discovery in an emerging model plant lineage.</title>
        <authorList>
            <person name="Arias T."/>
            <person name="Riano-Pachon D.M."/>
            <person name="Di Stilio V.S."/>
        </authorList>
    </citation>
    <scope>NUCLEOTIDE SEQUENCE [LARGE SCALE GENOMIC DNA]</scope>
    <source>
        <strain evidence="2">cv. WT478/WT964</strain>
        <tissue evidence="1">Leaves</tissue>
    </source>
</reference>
<evidence type="ECO:0000313" key="2">
    <source>
        <dbReference type="Proteomes" id="UP000554482"/>
    </source>
</evidence>
<feature type="non-terminal residue" evidence="1">
    <location>
        <position position="158"/>
    </location>
</feature>
<proteinExistence type="predicted"/>
<name>A0A7J6WA04_THATH</name>
<evidence type="ECO:0000313" key="1">
    <source>
        <dbReference type="EMBL" id="KAF5193215.1"/>
    </source>
</evidence>
<keyword evidence="2" id="KW-1185">Reference proteome</keyword>
<dbReference type="Proteomes" id="UP000554482">
    <property type="component" value="Unassembled WGS sequence"/>
</dbReference>